<feature type="binding site" evidence="3">
    <location>
        <position position="315"/>
    </location>
    <ligand>
        <name>Mn(2+)</name>
        <dbReference type="ChEBI" id="CHEBI:29035"/>
        <label>2</label>
    </ligand>
</feature>
<feature type="binding site" evidence="3">
    <location>
        <position position="354"/>
    </location>
    <ligand>
        <name>Mn(2+)</name>
        <dbReference type="ChEBI" id="CHEBI:29035"/>
        <label>2</label>
    </ligand>
</feature>
<dbReference type="SUPFAM" id="SSF51182">
    <property type="entry name" value="RmlC-like cupins"/>
    <property type="match status" value="1"/>
</dbReference>
<evidence type="ECO:0000256" key="5">
    <source>
        <dbReference type="SAM" id="SignalP"/>
    </source>
</evidence>
<evidence type="ECO:0000256" key="4">
    <source>
        <dbReference type="SAM" id="MobiDB-lite"/>
    </source>
</evidence>
<feature type="domain" description="Cupin type-1" evidence="6">
    <location>
        <begin position="263"/>
        <end position="404"/>
    </location>
</feature>
<evidence type="ECO:0000256" key="2">
    <source>
        <dbReference type="PIRSR" id="PIRSR617774-1"/>
    </source>
</evidence>
<keyword evidence="3" id="KW-0464">Manganese</keyword>
<evidence type="ECO:0000256" key="1">
    <source>
        <dbReference type="ARBA" id="ARBA00022723"/>
    </source>
</evidence>
<gene>
    <name evidence="7" type="ORF">DK427_01350</name>
</gene>
<dbReference type="InterPro" id="IPR051610">
    <property type="entry name" value="GPI/OXD"/>
</dbReference>
<dbReference type="NCBIfam" id="TIGR03404">
    <property type="entry name" value="bicupin_oxalic"/>
    <property type="match status" value="1"/>
</dbReference>
<comment type="cofactor">
    <cofactor evidence="3">
        <name>Mn(2+)</name>
        <dbReference type="ChEBI" id="CHEBI:29035"/>
    </cofactor>
    <text evidence="3">Binds 2 manganese ions per subunit.</text>
</comment>
<dbReference type="AlphaFoldDB" id="A0A2U8VMD1"/>
<keyword evidence="8" id="KW-1185">Reference proteome</keyword>
<dbReference type="KEGG" id="meti:DK427_01350"/>
<feature type="region of interest" description="Disordered" evidence="4">
    <location>
        <begin position="16"/>
        <end position="82"/>
    </location>
</feature>
<dbReference type="CDD" id="cd20304">
    <property type="entry name" value="cupin_OxDC_N"/>
    <property type="match status" value="1"/>
</dbReference>
<dbReference type="InterPro" id="IPR014710">
    <property type="entry name" value="RmlC-like_jellyroll"/>
</dbReference>
<dbReference type="Gene3D" id="2.60.120.10">
    <property type="entry name" value="Jelly Rolls"/>
    <property type="match status" value="2"/>
</dbReference>
<evidence type="ECO:0000256" key="3">
    <source>
        <dbReference type="PIRSR" id="PIRSR617774-2"/>
    </source>
</evidence>
<sequence>MTEISRRSLIAAAGALAGSAAQAQPGSSQTGPAGTGVGQPLTPVRGRDGADILGPQNPARQAQDPFTTRPPRTDHGTMPNLKWSFSDSHMRLEEGGWARQTTTRELPVSKAMAGVNMRLRANVAREMHWHKEAEWAYMLKGRARISAVDQAGRTFVDDVGEGDLWYFPSGIPHAIQGLEGDVDGCEFLLVFDDGSFSEDSTFLITDWLAHTPRDVLAKNFGVSEDALRNLPEKERYIFPAPKPGPLAGDRTGGAGPVPQSFSHRMLAQEPVRTKGGSVRITDSAIFPASKTIAAALVELEPGALRELHWHPNGDEWQYYIAGEGRMTVFGSESKARTFDYRAGDVGYVPFAMGHYIENTGRDKLVFLEMFRSPTYADVSLNQWMRLTPPALVAAHLDVDPALITGLSPEKKPVLPG</sequence>
<feature type="binding site" evidence="3">
    <location>
        <position position="310"/>
    </location>
    <ligand>
        <name>Mn(2+)</name>
        <dbReference type="ChEBI" id="CHEBI:29035"/>
        <label>2</label>
    </ligand>
</feature>
<dbReference type="GO" id="GO:0046872">
    <property type="term" value="F:metal ion binding"/>
    <property type="evidence" value="ECO:0007669"/>
    <property type="project" value="UniProtKB-KW"/>
</dbReference>
<accession>A0A2U8VMD1</accession>
<dbReference type="PANTHER" id="PTHR35848">
    <property type="entry name" value="OXALATE-BINDING PROTEIN"/>
    <property type="match status" value="1"/>
</dbReference>
<feature type="binding site" evidence="3">
    <location>
        <position position="308"/>
    </location>
    <ligand>
        <name>Mn(2+)</name>
        <dbReference type="ChEBI" id="CHEBI:29035"/>
        <label>2</label>
    </ligand>
</feature>
<dbReference type="RefSeq" id="WP_109949692.1">
    <property type="nucleotide sequence ID" value="NZ_CP029551.1"/>
</dbReference>
<feature type="compositionally biased region" description="Low complexity" evidence="4">
    <location>
        <begin position="16"/>
        <end position="29"/>
    </location>
</feature>
<evidence type="ECO:0000313" key="8">
    <source>
        <dbReference type="Proteomes" id="UP000246058"/>
    </source>
</evidence>
<dbReference type="InterPro" id="IPR011051">
    <property type="entry name" value="RmlC_Cupin_sf"/>
</dbReference>
<keyword evidence="5" id="KW-0732">Signal</keyword>
<feature type="signal peptide" evidence="5">
    <location>
        <begin position="1"/>
        <end position="23"/>
    </location>
</feature>
<dbReference type="Proteomes" id="UP000246058">
    <property type="component" value="Chromosome"/>
</dbReference>
<feature type="binding site" evidence="3">
    <location>
        <position position="130"/>
    </location>
    <ligand>
        <name>Mn(2+)</name>
        <dbReference type="ChEBI" id="CHEBI:29035"/>
        <label>1</label>
    </ligand>
</feature>
<evidence type="ECO:0000259" key="6">
    <source>
        <dbReference type="SMART" id="SM00835"/>
    </source>
</evidence>
<dbReference type="CDD" id="cd20305">
    <property type="entry name" value="cupin_OxDC_C"/>
    <property type="match status" value="1"/>
</dbReference>
<dbReference type="InterPro" id="IPR017774">
    <property type="entry name" value="Bicupin_oxalate_deCO2ase/Oxase"/>
</dbReference>
<feature type="active site" description="Proton donor" evidence="2">
    <location>
        <position position="368"/>
    </location>
</feature>
<feature type="binding site" evidence="3">
    <location>
        <position position="173"/>
    </location>
    <ligand>
        <name>Mn(2+)</name>
        <dbReference type="ChEBI" id="CHEBI:29035"/>
        <label>1</label>
    </ligand>
</feature>
<protein>
    <submittedName>
        <fullName evidence="7">Oxalate decarboxylase</fullName>
    </submittedName>
</protein>
<dbReference type="PANTHER" id="PTHR35848:SF9">
    <property type="entry name" value="SLL1358 PROTEIN"/>
    <property type="match status" value="1"/>
</dbReference>
<name>A0A2U8VMD1_9HYPH</name>
<dbReference type="PROSITE" id="PS51318">
    <property type="entry name" value="TAT"/>
    <property type="match status" value="1"/>
</dbReference>
<dbReference type="OrthoDB" id="1973590at2"/>
<dbReference type="SMART" id="SM00835">
    <property type="entry name" value="Cupin_1"/>
    <property type="match status" value="2"/>
</dbReference>
<feature type="chain" id="PRO_5015873818" evidence="5">
    <location>
        <begin position="24"/>
        <end position="416"/>
    </location>
</feature>
<dbReference type="InterPro" id="IPR006311">
    <property type="entry name" value="TAT_signal"/>
</dbReference>
<proteinExistence type="predicted"/>
<feature type="domain" description="Cupin type-1" evidence="6">
    <location>
        <begin position="93"/>
        <end position="228"/>
    </location>
</feature>
<dbReference type="Pfam" id="PF00190">
    <property type="entry name" value="Cupin_1"/>
    <property type="match status" value="2"/>
</dbReference>
<feature type="binding site" evidence="3">
    <location>
        <position position="134"/>
    </location>
    <ligand>
        <name>Mn(2+)</name>
        <dbReference type="ChEBI" id="CHEBI:29035"/>
        <label>1</label>
    </ligand>
</feature>
<dbReference type="GO" id="GO:0033609">
    <property type="term" value="P:oxalate metabolic process"/>
    <property type="evidence" value="ECO:0007669"/>
    <property type="project" value="InterPro"/>
</dbReference>
<organism evidence="7 8">
    <name type="scientific">Methylobacterium radiodurans</name>
    <dbReference type="NCBI Taxonomy" id="2202828"/>
    <lineage>
        <taxon>Bacteria</taxon>
        <taxon>Pseudomonadati</taxon>
        <taxon>Pseudomonadota</taxon>
        <taxon>Alphaproteobacteria</taxon>
        <taxon>Hyphomicrobiales</taxon>
        <taxon>Methylobacteriaceae</taxon>
        <taxon>Methylobacterium</taxon>
    </lineage>
</organism>
<keyword evidence="1 3" id="KW-0479">Metal-binding</keyword>
<reference evidence="7 8" key="1">
    <citation type="submission" date="2018-05" db="EMBL/GenBank/DDBJ databases">
        <title>Complete Genome Sequence of Methylobacterium sp. 17Sr1-43.</title>
        <authorList>
            <person name="Srinivasan S."/>
        </authorList>
    </citation>
    <scope>NUCLEOTIDE SEQUENCE [LARGE SCALE GENOMIC DNA]</scope>
    <source>
        <strain evidence="7 8">17Sr1-43</strain>
    </source>
</reference>
<dbReference type="InterPro" id="IPR006045">
    <property type="entry name" value="Cupin_1"/>
</dbReference>
<evidence type="ECO:0000313" key="7">
    <source>
        <dbReference type="EMBL" id="AWN34552.1"/>
    </source>
</evidence>
<feature type="binding site" evidence="3">
    <location>
        <position position="128"/>
    </location>
    <ligand>
        <name>Mn(2+)</name>
        <dbReference type="ChEBI" id="CHEBI:29035"/>
        <label>1</label>
    </ligand>
</feature>
<dbReference type="EMBL" id="CP029551">
    <property type="protein sequence ID" value="AWN34552.1"/>
    <property type="molecule type" value="Genomic_DNA"/>
</dbReference>